<dbReference type="AlphaFoldDB" id="A0A7C9PLQ8"/>
<dbReference type="RefSeq" id="WP_163471881.1">
    <property type="nucleotide sequence ID" value="NZ_JAAGWZ010000001.1"/>
</dbReference>
<organism evidence="2 3">
    <name type="scientific">Galbitalea soli</name>
    <dbReference type="NCBI Taxonomy" id="1268042"/>
    <lineage>
        <taxon>Bacteria</taxon>
        <taxon>Bacillati</taxon>
        <taxon>Actinomycetota</taxon>
        <taxon>Actinomycetes</taxon>
        <taxon>Micrococcales</taxon>
        <taxon>Microbacteriaceae</taxon>
        <taxon>Galbitalea</taxon>
    </lineage>
</organism>
<reference evidence="2 3" key="1">
    <citation type="journal article" date="2014" name="Int. J. Syst. Evol. Microbiol.">
        <title>Description of Galbitalea soli gen. nov., sp. nov., and Frondihabitans sucicola sp. nov.</title>
        <authorList>
            <person name="Kim S.J."/>
            <person name="Lim J.M."/>
            <person name="Ahn J.H."/>
            <person name="Weon H.Y."/>
            <person name="Hamada M."/>
            <person name="Suzuki K."/>
            <person name="Ahn T.Y."/>
            <person name="Kwon S.W."/>
        </authorList>
    </citation>
    <scope>NUCLEOTIDE SEQUENCE [LARGE SCALE GENOMIC DNA]</scope>
    <source>
        <strain evidence="2 3">NBRC 108727</strain>
    </source>
</reference>
<keyword evidence="3" id="KW-1185">Reference proteome</keyword>
<dbReference type="Pfam" id="PF25362">
    <property type="entry name" value="bPH_11"/>
    <property type="match status" value="1"/>
</dbReference>
<dbReference type="Proteomes" id="UP000479756">
    <property type="component" value="Unassembled WGS sequence"/>
</dbReference>
<evidence type="ECO:0000313" key="3">
    <source>
        <dbReference type="Proteomes" id="UP000479756"/>
    </source>
</evidence>
<protein>
    <recommendedName>
        <fullName evidence="1">PH domain-containing protein</fullName>
    </recommendedName>
</protein>
<accession>A0A7C9PLQ8</accession>
<evidence type="ECO:0000313" key="2">
    <source>
        <dbReference type="EMBL" id="NEM90211.1"/>
    </source>
</evidence>
<name>A0A7C9PLQ8_9MICO</name>
<feature type="domain" description="PH" evidence="1">
    <location>
        <begin position="35"/>
        <end position="143"/>
    </location>
</feature>
<dbReference type="InterPro" id="IPR057446">
    <property type="entry name" value="PH_bac"/>
</dbReference>
<dbReference type="EMBL" id="JAAGWZ010000001">
    <property type="protein sequence ID" value="NEM90211.1"/>
    <property type="molecule type" value="Genomic_DNA"/>
</dbReference>
<sequence length="161" mass="17227">MLLALVMALFVLLVVAMVVGWMRRRRRQAYLGRPLAVPAAVGTLVGRFTGLYVSTTFDGRPLDRVAVPGLGFRSRATIDVTDAGVVLALRGTAPAFIPVSDIRDVTRAQYTIDRVVETGGLVLLGWSVGGTAVDSYFRLDEPEPLLAALESIIPTSSGKKA</sequence>
<comment type="caution">
    <text evidence="2">The sequence shown here is derived from an EMBL/GenBank/DDBJ whole genome shotgun (WGS) entry which is preliminary data.</text>
</comment>
<proteinExistence type="predicted"/>
<evidence type="ECO:0000259" key="1">
    <source>
        <dbReference type="Pfam" id="PF25362"/>
    </source>
</evidence>
<gene>
    <name evidence="2" type="ORF">G3T37_02430</name>
</gene>